<comment type="similarity">
    <text evidence="1 3">Belongs to the HAD-like hydrolase superfamily. S-2-haloalkanoic acid dehalogenase family.</text>
</comment>
<dbReference type="InterPro" id="IPR051540">
    <property type="entry name" value="S-2-haloacid_dehalogenase"/>
</dbReference>
<proteinExistence type="inferred from homology"/>
<dbReference type="Gene3D" id="3.40.50.1000">
    <property type="entry name" value="HAD superfamily/HAD-like"/>
    <property type="match status" value="1"/>
</dbReference>
<dbReference type="InterPro" id="IPR006439">
    <property type="entry name" value="HAD-SF_hydro_IA"/>
</dbReference>
<dbReference type="InterPro" id="IPR006328">
    <property type="entry name" value="2-HAD"/>
</dbReference>
<evidence type="ECO:0000256" key="2">
    <source>
        <dbReference type="ARBA" id="ARBA00022801"/>
    </source>
</evidence>
<dbReference type="Gene3D" id="1.10.150.240">
    <property type="entry name" value="Putative phosphatase, domain 2"/>
    <property type="match status" value="1"/>
</dbReference>
<sequence length="228" mass="25313">MTAIKGIAFDMYGTLYDVHSVAARCDGFFPGRGKDISALWRQKNLEYTWLRTLMEEYVPFEALTEDALVFACNALKLPLDDDTRAQLCDAYLKLEPHPEVPAALAELQSMGLPLAILSNGSVQSIRSVVSHSGLEKRFTHLLSADSVKVYKPHRKVYELGENELGFDRSEILFVSSNSWDASGAHQFGYRVCWVNRSGNVFEELGQVPDQVVASIDALPGYIKAHNAG</sequence>
<dbReference type="PRINTS" id="PR00413">
    <property type="entry name" value="HADHALOGNASE"/>
</dbReference>
<organism evidence="4 5">
    <name type="scientific">Trinickia violacea</name>
    <dbReference type="NCBI Taxonomy" id="2571746"/>
    <lineage>
        <taxon>Bacteria</taxon>
        <taxon>Pseudomonadati</taxon>
        <taxon>Pseudomonadota</taxon>
        <taxon>Betaproteobacteria</taxon>
        <taxon>Burkholderiales</taxon>
        <taxon>Burkholderiaceae</taxon>
        <taxon>Trinickia</taxon>
    </lineage>
</organism>
<dbReference type="SUPFAM" id="SSF56784">
    <property type="entry name" value="HAD-like"/>
    <property type="match status" value="1"/>
</dbReference>
<dbReference type="SFLD" id="SFLDF00045">
    <property type="entry name" value="2-haloacid_dehalogenase"/>
    <property type="match status" value="1"/>
</dbReference>
<dbReference type="PANTHER" id="PTHR43316:SF3">
    <property type="entry name" value="HALOACID DEHALOGENASE, TYPE II (AFU_ORTHOLOGUE AFUA_2G07750)-RELATED"/>
    <property type="match status" value="1"/>
</dbReference>
<dbReference type="InterPro" id="IPR023198">
    <property type="entry name" value="PGP-like_dom2"/>
</dbReference>
<evidence type="ECO:0000313" key="4">
    <source>
        <dbReference type="EMBL" id="QCP52964.1"/>
    </source>
</evidence>
<dbReference type="CDD" id="cd02588">
    <property type="entry name" value="HAD_L2-DEX"/>
    <property type="match status" value="1"/>
</dbReference>
<dbReference type="NCBIfam" id="TIGR01428">
    <property type="entry name" value="HAD_type_II"/>
    <property type="match status" value="1"/>
</dbReference>
<dbReference type="RefSeq" id="WP_137335735.1">
    <property type="nucleotide sequence ID" value="NZ_CP040078.1"/>
</dbReference>
<reference evidence="4 5" key="1">
    <citation type="submission" date="2019-05" db="EMBL/GenBank/DDBJ databases">
        <title>Burkholderia sp. DHOD12, isolated from subtropical forest soil.</title>
        <authorList>
            <person name="Gao Z.-H."/>
            <person name="Qiu L.-H."/>
        </authorList>
    </citation>
    <scope>NUCLEOTIDE SEQUENCE [LARGE SCALE GENOMIC DNA]</scope>
    <source>
        <strain evidence="4 5">DHOD12</strain>
    </source>
</reference>
<evidence type="ECO:0000313" key="5">
    <source>
        <dbReference type="Proteomes" id="UP000298656"/>
    </source>
</evidence>
<evidence type="ECO:0000256" key="1">
    <source>
        <dbReference type="ARBA" id="ARBA00008106"/>
    </source>
</evidence>
<accession>A0A4P8J072</accession>
<dbReference type="InterPro" id="IPR023214">
    <property type="entry name" value="HAD_sf"/>
</dbReference>
<keyword evidence="2 3" id="KW-0378">Hydrolase</keyword>
<dbReference type="SFLD" id="SFLDG01129">
    <property type="entry name" value="C1.5:_HAD__Beta-PGM__Phosphata"/>
    <property type="match status" value="1"/>
</dbReference>
<dbReference type="AlphaFoldDB" id="A0A4P8J072"/>
<dbReference type="PANTHER" id="PTHR43316">
    <property type="entry name" value="HYDROLASE, HALOACID DELAHOGENASE-RELATED"/>
    <property type="match status" value="1"/>
</dbReference>
<dbReference type="SFLD" id="SFLDG01135">
    <property type="entry name" value="C1.5.6:_HAD__Beta-PGM__Phospha"/>
    <property type="match status" value="1"/>
</dbReference>
<dbReference type="EC" id="3.8.1.2" evidence="3"/>
<dbReference type="KEGG" id="tvl:FAZ95_28075"/>
<comment type="catalytic activity">
    <reaction evidence="3">
        <text>an (S)-2-haloacid + H2O = a (2R)-2-hydroxycarboxylate + a halide anion + H(+)</text>
        <dbReference type="Rhea" id="RHEA:11192"/>
        <dbReference type="ChEBI" id="CHEBI:15377"/>
        <dbReference type="ChEBI" id="CHEBI:15378"/>
        <dbReference type="ChEBI" id="CHEBI:16042"/>
        <dbReference type="ChEBI" id="CHEBI:58314"/>
        <dbReference type="ChEBI" id="CHEBI:137405"/>
        <dbReference type="EC" id="3.8.1.2"/>
    </reaction>
</comment>
<protein>
    <recommendedName>
        <fullName evidence="3">(S)-2-haloacid dehalogenase</fullName>
        <ecNumber evidence="3">3.8.1.2</ecNumber>
    </recommendedName>
    <alternativeName>
        <fullName evidence="3">2-haloalkanoic acid dehalogenase</fullName>
    </alternativeName>
    <alternativeName>
        <fullName evidence="3">Halocarboxylic acid halidohydrolase</fullName>
    </alternativeName>
    <alternativeName>
        <fullName evidence="3">L-2-haloacid dehalogenase</fullName>
    </alternativeName>
</protein>
<comment type="function">
    <text evidence="3">Catalyzes the hydrolytic dehalogenation of small (S)-2-haloalkanoic acids to yield the corresponding (R)-2-hydroxyalkanoic acids.</text>
</comment>
<dbReference type="InterPro" id="IPR036412">
    <property type="entry name" value="HAD-like_sf"/>
</dbReference>
<dbReference type="GO" id="GO:0018784">
    <property type="term" value="F:(S)-2-haloacid dehalogenase activity"/>
    <property type="evidence" value="ECO:0007669"/>
    <property type="project" value="UniProtKB-UniRule"/>
</dbReference>
<dbReference type="OrthoDB" id="264363at2"/>
<keyword evidence="5" id="KW-1185">Reference proteome</keyword>
<dbReference type="SFLD" id="SFLDS00003">
    <property type="entry name" value="Haloacid_Dehalogenase"/>
    <property type="match status" value="1"/>
</dbReference>
<dbReference type="Pfam" id="PF00702">
    <property type="entry name" value="Hydrolase"/>
    <property type="match status" value="1"/>
</dbReference>
<evidence type="ECO:0000256" key="3">
    <source>
        <dbReference type="RuleBase" id="RU368077"/>
    </source>
</evidence>
<gene>
    <name evidence="4" type="ORF">FAZ95_28075</name>
</gene>
<name>A0A4P8J072_9BURK</name>
<dbReference type="Proteomes" id="UP000298656">
    <property type="component" value="Chromosome 2"/>
</dbReference>
<dbReference type="NCBIfam" id="TIGR01493">
    <property type="entry name" value="HAD-SF-IA-v2"/>
    <property type="match status" value="1"/>
</dbReference>
<dbReference type="EMBL" id="CP040078">
    <property type="protein sequence ID" value="QCP52964.1"/>
    <property type="molecule type" value="Genomic_DNA"/>
</dbReference>